<name>G7YBD1_CLOSI</name>
<proteinExistence type="predicted"/>
<dbReference type="Proteomes" id="UP000008909">
    <property type="component" value="Unassembled WGS sequence"/>
</dbReference>
<accession>G7YBD1</accession>
<reference evidence="1" key="1">
    <citation type="journal article" date="2011" name="Genome Biol.">
        <title>The draft genome of the carcinogenic human liver fluke Clonorchis sinensis.</title>
        <authorList>
            <person name="Wang X."/>
            <person name="Chen W."/>
            <person name="Huang Y."/>
            <person name="Sun J."/>
            <person name="Men J."/>
            <person name="Liu H."/>
            <person name="Luo F."/>
            <person name="Guo L."/>
            <person name="Lv X."/>
            <person name="Deng C."/>
            <person name="Zhou C."/>
            <person name="Fan Y."/>
            <person name="Li X."/>
            <person name="Huang L."/>
            <person name="Hu Y."/>
            <person name="Liang C."/>
            <person name="Hu X."/>
            <person name="Xu J."/>
            <person name="Yu X."/>
        </authorList>
    </citation>
    <scope>NUCLEOTIDE SEQUENCE [LARGE SCALE GENOMIC DNA]</scope>
    <source>
        <strain evidence="1">Henan</strain>
    </source>
</reference>
<reference key="2">
    <citation type="submission" date="2011-10" db="EMBL/GenBank/DDBJ databases">
        <title>The genome and transcriptome sequence of Clonorchis sinensis provide insights into the carcinogenic liver fluke.</title>
        <authorList>
            <person name="Wang X."/>
            <person name="Huang Y."/>
            <person name="Chen W."/>
            <person name="Liu H."/>
            <person name="Guo L."/>
            <person name="Chen Y."/>
            <person name="Luo F."/>
            <person name="Zhou W."/>
            <person name="Sun J."/>
            <person name="Mao Q."/>
            <person name="Liang P."/>
            <person name="Zhou C."/>
            <person name="Tian Y."/>
            <person name="Men J."/>
            <person name="Lv X."/>
            <person name="Huang L."/>
            <person name="Zhou J."/>
            <person name="Hu Y."/>
            <person name="Li R."/>
            <person name="Zhang F."/>
            <person name="Lei H."/>
            <person name="Li X."/>
            <person name="Hu X."/>
            <person name="Liang C."/>
            <person name="Xu J."/>
            <person name="Wu Z."/>
            <person name="Yu X."/>
        </authorList>
    </citation>
    <scope>NUCLEOTIDE SEQUENCE</scope>
    <source>
        <strain>Henan</strain>
    </source>
</reference>
<sequence length="190" mass="21790">MASVVFPLIREYRVTRSNKLGNRVIQPSNTDSEGITTLAGKRVFATDLDHPGLFTRTEELRGKSYEYVVSKACALFVASSNRVMLETTPEVFSVNERVHDFDVVIDYYLTARRPKWLEREFTHREGEISSKWRSTFSEIHSFAAWCSRSSCLETSQTRDSTGFQPPCQTHHRVADIIRKHAVFEARDPDA</sequence>
<evidence type="ECO:0000313" key="1">
    <source>
        <dbReference type="EMBL" id="GAA50265.1"/>
    </source>
</evidence>
<keyword evidence="2" id="KW-1185">Reference proteome</keyword>
<dbReference type="AlphaFoldDB" id="G7YBD1"/>
<protein>
    <submittedName>
        <fullName evidence="1">Uncharacterized protein</fullName>
    </submittedName>
</protein>
<gene>
    <name evidence="1" type="ORF">CLF_104305</name>
</gene>
<organism evidence="1 2">
    <name type="scientific">Clonorchis sinensis</name>
    <name type="common">Chinese liver fluke</name>
    <dbReference type="NCBI Taxonomy" id="79923"/>
    <lineage>
        <taxon>Eukaryota</taxon>
        <taxon>Metazoa</taxon>
        <taxon>Spiralia</taxon>
        <taxon>Lophotrochozoa</taxon>
        <taxon>Platyhelminthes</taxon>
        <taxon>Trematoda</taxon>
        <taxon>Digenea</taxon>
        <taxon>Opisthorchiida</taxon>
        <taxon>Opisthorchiata</taxon>
        <taxon>Opisthorchiidae</taxon>
        <taxon>Clonorchis</taxon>
    </lineage>
</organism>
<dbReference type="EMBL" id="DF143028">
    <property type="protein sequence ID" value="GAA50265.1"/>
    <property type="molecule type" value="Genomic_DNA"/>
</dbReference>
<evidence type="ECO:0000313" key="2">
    <source>
        <dbReference type="Proteomes" id="UP000008909"/>
    </source>
</evidence>